<organism evidence="2 3">
    <name type="scientific">Actinomadura viridis</name>
    <dbReference type="NCBI Taxonomy" id="58110"/>
    <lineage>
        <taxon>Bacteria</taxon>
        <taxon>Bacillati</taxon>
        <taxon>Actinomycetota</taxon>
        <taxon>Actinomycetes</taxon>
        <taxon>Streptosporangiales</taxon>
        <taxon>Thermomonosporaceae</taxon>
        <taxon>Actinomadura</taxon>
    </lineage>
</organism>
<gene>
    <name evidence="2" type="ORF">IW256_002491</name>
</gene>
<keyword evidence="3" id="KW-1185">Reference proteome</keyword>
<dbReference type="InterPro" id="IPR023606">
    <property type="entry name" value="CoA-Trfase_III_dom_1_sf"/>
</dbReference>
<dbReference type="Proteomes" id="UP000614047">
    <property type="component" value="Unassembled WGS sequence"/>
</dbReference>
<evidence type="ECO:0000313" key="3">
    <source>
        <dbReference type="Proteomes" id="UP000614047"/>
    </source>
</evidence>
<dbReference type="SUPFAM" id="SSF89796">
    <property type="entry name" value="CoA-transferase family III (CaiB/BaiF)"/>
    <property type="match status" value="1"/>
</dbReference>
<evidence type="ECO:0000313" key="2">
    <source>
        <dbReference type="EMBL" id="MBG6088378.1"/>
    </source>
</evidence>
<protein>
    <submittedName>
        <fullName evidence="2">Crotonobetainyl-CoA:carnitine CoA-transferase CaiB-like acyl-CoA transferase</fullName>
    </submittedName>
</protein>
<comment type="caution">
    <text evidence="2">The sequence shown here is derived from an EMBL/GenBank/DDBJ whole genome shotgun (WGS) entry which is preliminary data.</text>
</comment>
<accession>A0A931DGU9</accession>
<feature type="region of interest" description="Disordered" evidence="1">
    <location>
        <begin position="25"/>
        <end position="75"/>
    </location>
</feature>
<name>A0A931DGU9_9ACTN</name>
<feature type="compositionally biased region" description="Basic and acidic residues" evidence="1">
    <location>
        <begin position="50"/>
        <end position="75"/>
    </location>
</feature>
<proteinExistence type="predicted"/>
<evidence type="ECO:0000256" key="1">
    <source>
        <dbReference type="SAM" id="MobiDB-lite"/>
    </source>
</evidence>
<dbReference type="Gene3D" id="3.40.50.10540">
    <property type="entry name" value="Crotonobetainyl-coa:carnitine coa-transferase, domain 1"/>
    <property type="match status" value="1"/>
</dbReference>
<dbReference type="AlphaFoldDB" id="A0A931DGU9"/>
<sequence length="75" mass="8314">MLRPLAIRSIDEVYAWEQTRSQGLGVEVDHPTPGRIELPGPRLRFGGAPPREHAAPPLPGEHDDTVPAWLDERDA</sequence>
<reference evidence="2" key="1">
    <citation type="submission" date="2020-11" db="EMBL/GenBank/DDBJ databases">
        <title>Sequencing the genomes of 1000 actinobacteria strains.</title>
        <authorList>
            <person name="Klenk H.-P."/>
        </authorList>
    </citation>
    <scope>NUCLEOTIDE SEQUENCE</scope>
    <source>
        <strain evidence="2">DSM 43175</strain>
    </source>
</reference>
<dbReference type="EMBL" id="JADOUA010000001">
    <property type="protein sequence ID" value="MBG6088378.1"/>
    <property type="molecule type" value="Genomic_DNA"/>
</dbReference>
<dbReference type="RefSeq" id="WP_197011105.1">
    <property type="nucleotide sequence ID" value="NZ_BAABES010000020.1"/>
</dbReference>